<dbReference type="Pfam" id="PF00355">
    <property type="entry name" value="Rieske"/>
    <property type="match status" value="1"/>
</dbReference>
<dbReference type="InterPro" id="IPR036922">
    <property type="entry name" value="Rieske_2Fe-2S_sf"/>
</dbReference>
<dbReference type="InterPro" id="IPR006311">
    <property type="entry name" value="TAT_signal"/>
</dbReference>
<feature type="compositionally biased region" description="Gly residues" evidence="9">
    <location>
        <begin position="49"/>
        <end position="71"/>
    </location>
</feature>
<gene>
    <name evidence="11" type="ORF">AQJ67_32740</name>
</gene>
<dbReference type="InterPro" id="IPR017941">
    <property type="entry name" value="Rieske_2Fe-2S"/>
</dbReference>
<dbReference type="AlphaFoldDB" id="A0A101TR58"/>
<dbReference type="EMBL" id="LMWY01000043">
    <property type="protein sequence ID" value="KUN96935.1"/>
    <property type="molecule type" value="Genomic_DNA"/>
</dbReference>
<evidence type="ECO:0000256" key="7">
    <source>
        <dbReference type="ARBA" id="ARBA00023157"/>
    </source>
</evidence>
<dbReference type="STRING" id="661399.AQJ67_32740"/>
<evidence type="ECO:0000256" key="9">
    <source>
        <dbReference type="SAM" id="MobiDB-lite"/>
    </source>
</evidence>
<dbReference type="GO" id="GO:0004497">
    <property type="term" value="F:monooxygenase activity"/>
    <property type="evidence" value="ECO:0007669"/>
    <property type="project" value="UniProtKB-ARBA"/>
</dbReference>
<reference evidence="11 12" key="1">
    <citation type="submission" date="2015-10" db="EMBL/GenBank/DDBJ databases">
        <title>Draft genome sequence of Streptomyces caeruleatus NRRL B-24802, type strain for the species Streptomyces caeruleatus.</title>
        <authorList>
            <person name="Ruckert C."/>
            <person name="Winkler A."/>
            <person name="Kalinowski J."/>
            <person name="Kampfer P."/>
            <person name="Glaeser S."/>
        </authorList>
    </citation>
    <scope>NUCLEOTIDE SEQUENCE [LARGE SCALE GENOMIC DNA]</scope>
    <source>
        <strain evidence="11 12">NRRL B-24802</strain>
    </source>
</reference>
<name>A0A101TR58_9ACTN</name>
<evidence type="ECO:0000256" key="4">
    <source>
        <dbReference type="ARBA" id="ARBA00022723"/>
    </source>
</evidence>
<evidence type="ECO:0000313" key="12">
    <source>
        <dbReference type="Proteomes" id="UP000053429"/>
    </source>
</evidence>
<accession>A0A101TR58</accession>
<keyword evidence="3" id="KW-0001">2Fe-2S</keyword>
<dbReference type="PROSITE" id="PS51296">
    <property type="entry name" value="RIESKE"/>
    <property type="match status" value="1"/>
</dbReference>
<keyword evidence="7" id="KW-1015">Disulfide bond</keyword>
<dbReference type="RefSeq" id="WP_062722970.1">
    <property type="nucleotide sequence ID" value="NZ_KQ948935.1"/>
</dbReference>
<keyword evidence="5" id="KW-0408">Iron</keyword>
<dbReference type="OrthoDB" id="25106at2"/>
<keyword evidence="4" id="KW-0479">Metal-binding</keyword>
<keyword evidence="12" id="KW-1185">Reference proteome</keyword>
<feature type="domain" description="Rieske" evidence="10">
    <location>
        <begin position="71"/>
        <end position="163"/>
    </location>
</feature>
<comment type="caution">
    <text evidence="11">The sequence shown here is derived from an EMBL/GenBank/DDBJ whole genome shotgun (WGS) entry which is preliminary data.</text>
</comment>
<evidence type="ECO:0000256" key="3">
    <source>
        <dbReference type="ARBA" id="ARBA00022714"/>
    </source>
</evidence>
<evidence type="ECO:0000256" key="8">
    <source>
        <dbReference type="ARBA" id="ARBA00029586"/>
    </source>
</evidence>
<keyword evidence="6" id="KW-0411">Iron-sulfur</keyword>
<dbReference type="SUPFAM" id="SSF50022">
    <property type="entry name" value="ISP domain"/>
    <property type="match status" value="1"/>
</dbReference>
<evidence type="ECO:0000313" key="11">
    <source>
        <dbReference type="EMBL" id="KUN96935.1"/>
    </source>
</evidence>
<evidence type="ECO:0000256" key="5">
    <source>
        <dbReference type="ARBA" id="ARBA00023004"/>
    </source>
</evidence>
<evidence type="ECO:0000256" key="6">
    <source>
        <dbReference type="ARBA" id="ARBA00023014"/>
    </source>
</evidence>
<dbReference type="PROSITE" id="PS51318">
    <property type="entry name" value="TAT"/>
    <property type="match status" value="1"/>
</dbReference>
<organism evidence="11 12">
    <name type="scientific">Streptomyces caeruleatus</name>
    <dbReference type="NCBI Taxonomy" id="661399"/>
    <lineage>
        <taxon>Bacteria</taxon>
        <taxon>Bacillati</taxon>
        <taxon>Actinomycetota</taxon>
        <taxon>Actinomycetes</taxon>
        <taxon>Kitasatosporales</taxon>
        <taxon>Streptomycetaceae</taxon>
        <taxon>Streptomyces</taxon>
    </lineage>
</organism>
<dbReference type="Proteomes" id="UP000053429">
    <property type="component" value="Unassembled WGS sequence"/>
</dbReference>
<proteinExistence type="predicted"/>
<dbReference type="FunFam" id="2.102.10.10:FF:000016">
    <property type="entry name" value="Nitrite reductase/ring-hydroxylating ferredoxin subunit"/>
    <property type="match status" value="1"/>
</dbReference>
<evidence type="ECO:0000259" key="10">
    <source>
        <dbReference type="PROSITE" id="PS51296"/>
    </source>
</evidence>
<dbReference type="CDD" id="cd03467">
    <property type="entry name" value="Rieske"/>
    <property type="match status" value="1"/>
</dbReference>
<evidence type="ECO:0000256" key="1">
    <source>
        <dbReference type="ARBA" id="ARBA00002494"/>
    </source>
</evidence>
<comment type="function">
    <text evidence="1">Iron-sulfur subunit of the cytochrome bc1 complex, an essential component of the respiratory electron transport chain required for ATP synthesis. The bc1 complex catalyzes the oxidation of menaquinol and the reduction of cytochrome c in the respiratory chain. The bc1 complex operates through a Q-cycle mechanism that couples electron transfer to generation of the proton gradient that drives ATP synthesis.</text>
</comment>
<dbReference type="GO" id="GO:0046872">
    <property type="term" value="F:metal ion binding"/>
    <property type="evidence" value="ECO:0007669"/>
    <property type="project" value="UniProtKB-KW"/>
</dbReference>
<dbReference type="GO" id="GO:0051537">
    <property type="term" value="F:2 iron, 2 sulfur cluster binding"/>
    <property type="evidence" value="ECO:0007669"/>
    <property type="project" value="UniProtKB-KW"/>
</dbReference>
<evidence type="ECO:0000256" key="2">
    <source>
        <dbReference type="ARBA" id="ARBA00015816"/>
    </source>
</evidence>
<protein>
    <recommendedName>
        <fullName evidence="2">Cytochrome bc1 complex Rieske iron-sulfur subunit</fullName>
    </recommendedName>
    <alternativeName>
        <fullName evidence="8">Cytochrome bc1 reductase complex subunit QcrA</fullName>
    </alternativeName>
</protein>
<dbReference type="PANTHER" id="PTHR10134">
    <property type="entry name" value="CYTOCHROME B-C1 COMPLEX SUBUNIT RIESKE, MITOCHONDRIAL"/>
    <property type="match status" value="1"/>
</dbReference>
<dbReference type="InterPro" id="IPR014349">
    <property type="entry name" value="Rieske_Fe-S_prot"/>
</dbReference>
<feature type="region of interest" description="Disordered" evidence="9">
    <location>
        <begin position="35"/>
        <end position="76"/>
    </location>
</feature>
<dbReference type="Gene3D" id="2.102.10.10">
    <property type="entry name" value="Rieske [2Fe-2S] iron-sulphur domain"/>
    <property type="match status" value="1"/>
</dbReference>
<sequence>MTSESVQPVSSPSRRTVVAAVGAAGLAVALTACGSDDDASGSSTEQGAPAGGGASTEAGGGSSPEAGGGGAALAKTADIPEGSGKVFSDEKVVVSQPTAGDYKAFSTICTHQQCPMTDLQGDTLTCACHKSQFSVLDGSVKKGPATQPLAAKEISVTGDSITLA</sequence>
<dbReference type="GO" id="GO:0016705">
    <property type="term" value="F:oxidoreductase activity, acting on paired donors, with incorporation or reduction of molecular oxygen"/>
    <property type="evidence" value="ECO:0007669"/>
    <property type="project" value="UniProtKB-ARBA"/>
</dbReference>